<evidence type="ECO:0000313" key="1">
    <source>
        <dbReference type="EMBL" id="QNN71282.1"/>
    </source>
</evidence>
<dbReference type="RefSeq" id="WP_187553796.1">
    <property type="nucleotide sequence ID" value="NZ_BMZL01000002.1"/>
</dbReference>
<sequence>MLEDSDGAFFLSAYARRDRLVLLGDFSYSASSKDGLVPPGVPAEGRLHQRSLRLATGLCVHQDERIAVDLLAGLRHWSVDYRDRGTRVDATLAGPLIGASWRF</sequence>
<keyword evidence="2" id="KW-1185">Reference proteome</keyword>
<organism evidence="1 2">
    <name type="scientific">Thermomonas carbonis</name>
    <dbReference type="NCBI Taxonomy" id="1463158"/>
    <lineage>
        <taxon>Bacteria</taxon>
        <taxon>Pseudomonadati</taxon>
        <taxon>Pseudomonadota</taxon>
        <taxon>Gammaproteobacteria</taxon>
        <taxon>Lysobacterales</taxon>
        <taxon>Lysobacteraceae</taxon>
        <taxon>Thermomonas</taxon>
    </lineage>
</organism>
<name>A0A7G9STV7_9GAMM</name>
<protein>
    <recommendedName>
        <fullName evidence="3">TonB-dependent receptor</fullName>
    </recommendedName>
</protein>
<evidence type="ECO:0000313" key="2">
    <source>
        <dbReference type="Proteomes" id="UP000515804"/>
    </source>
</evidence>
<gene>
    <name evidence="1" type="ORF">H9L16_06940</name>
</gene>
<dbReference type="AlphaFoldDB" id="A0A7G9STV7"/>
<reference evidence="1 2" key="1">
    <citation type="submission" date="2020-08" db="EMBL/GenBank/DDBJ databases">
        <title>Genome sequence of Thermomonas carbonis KCTC 42013T.</title>
        <authorList>
            <person name="Hyun D.-W."/>
            <person name="Bae J.-W."/>
        </authorList>
    </citation>
    <scope>NUCLEOTIDE SEQUENCE [LARGE SCALE GENOMIC DNA]</scope>
    <source>
        <strain evidence="1 2">KCTC 42013</strain>
    </source>
</reference>
<dbReference type="Proteomes" id="UP000515804">
    <property type="component" value="Chromosome"/>
</dbReference>
<proteinExistence type="predicted"/>
<evidence type="ECO:0008006" key="3">
    <source>
        <dbReference type="Google" id="ProtNLM"/>
    </source>
</evidence>
<accession>A0A7G9STV7</accession>
<dbReference type="KEGG" id="tcn:H9L16_06940"/>
<dbReference type="EMBL" id="CP060719">
    <property type="protein sequence ID" value="QNN71282.1"/>
    <property type="molecule type" value="Genomic_DNA"/>
</dbReference>